<evidence type="ECO:0000256" key="2">
    <source>
        <dbReference type="SAM" id="Phobius"/>
    </source>
</evidence>
<feature type="region of interest" description="Disordered" evidence="1">
    <location>
        <begin position="1"/>
        <end position="99"/>
    </location>
</feature>
<accession>A0A7K3TG01</accession>
<keyword evidence="5" id="KW-1185">Reference proteome</keyword>
<feature type="compositionally biased region" description="Low complexity" evidence="1">
    <location>
        <begin position="11"/>
        <end position="56"/>
    </location>
</feature>
<feature type="domain" description="DUF4190" evidence="3">
    <location>
        <begin position="125"/>
        <end position="179"/>
    </location>
</feature>
<evidence type="ECO:0000259" key="3">
    <source>
        <dbReference type="Pfam" id="PF13828"/>
    </source>
</evidence>
<name>A0A7K3TG01_9BIFI</name>
<organism evidence="4 5">
    <name type="scientific">Bifidobacterium avesanii</name>
    <dbReference type="NCBI Taxonomy" id="1798157"/>
    <lineage>
        <taxon>Bacteria</taxon>
        <taxon>Bacillati</taxon>
        <taxon>Actinomycetota</taxon>
        <taxon>Actinomycetes</taxon>
        <taxon>Bifidobacteriales</taxon>
        <taxon>Bifidobacteriaceae</taxon>
        <taxon>Bifidobacterium</taxon>
    </lineage>
</organism>
<dbReference type="RefSeq" id="WP_152349625.1">
    <property type="nucleotide sequence ID" value="NZ_WBSN01000002.1"/>
</dbReference>
<dbReference type="OrthoDB" id="3238658at2"/>
<keyword evidence="2" id="KW-1133">Transmembrane helix</keyword>
<feature type="compositionally biased region" description="Polar residues" evidence="1">
    <location>
        <begin position="68"/>
        <end position="85"/>
    </location>
</feature>
<evidence type="ECO:0000256" key="1">
    <source>
        <dbReference type="SAM" id="MobiDB-lite"/>
    </source>
</evidence>
<comment type="caution">
    <text evidence="4">The sequence shown here is derived from an EMBL/GenBank/DDBJ whole genome shotgun (WGS) entry which is preliminary data.</text>
</comment>
<keyword evidence="2" id="KW-0812">Transmembrane</keyword>
<feature type="compositionally biased region" description="Polar residues" evidence="1">
    <location>
        <begin position="1"/>
        <end position="10"/>
    </location>
</feature>
<dbReference type="Pfam" id="PF13828">
    <property type="entry name" value="DUF4190"/>
    <property type="match status" value="1"/>
</dbReference>
<dbReference type="InterPro" id="IPR025241">
    <property type="entry name" value="DUF4190"/>
</dbReference>
<evidence type="ECO:0000313" key="5">
    <source>
        <dbReference type="Proteomes" id="UP000469763"/>
    </source>
</evidence>
<evidence type="ECO:0000313" key="4">
    <source>
        <dbReference type="EMBL" id="NEG78021.1"/>
    </source>
</evidence>
<reference evidence="4 5" key="1">
    <citation type="submission" date="2019-10" db="EMBL/GenBank/DDBJ databases">
        <title>Bifidobacterium from non-human primates.</title>
        <authorList>
            <person name="Modesto M."/>
        </authorList>
    </citation>
    <scope>NUCLEOTIDE SEQUENCE [LARGE SCALE GENOMIC DNA]</scope>
    <source>
        <strain evidence="4 5">TREC</strain>
    </source>
</reference>
<dbReference type="AlphaFoldDB" id="A0A7K3TG01"/>
<proteinExistence type="predicted"/>
<protein>
    <submittedName>
        <fullName evidence="4">DUF4190 domain-containing protein</fullName>
    </submittedName>
</protein>
<feature type="transmembrane region" description="Helical" evidence="2">
    <location>
        <begin position="125"/>
        <end position="150"/>
    </location>
</feature>
<sequence length="229" mass="23963">MSDSNFTPQYSQGPDDSGASSQSSSSSEPNSSAQSPYGQPQSAAQGGPAAVGGQSAFGQVPYGRPASGQASYGQAPQYGTHQGQPYGQPASGQPYGQPQYSPYSQYGQPAYGYQPYYPQSQQWNVLSIIGFALSFFIAPAGLIVSIIALAQINKSGEKSKGLAIAGIVVSAVLTLLAVIGIVAFASLFAEIMKHPEMYGDYYYGGGSDADDLYDMALRTANFATAFLIR</sequence>
<gene>
    <name evidence="4" type="ORF">GFD22_03340</name>
</gene>
<keyword evidence="2" id="KW-0472">Membrane</keyword>
<dbReference type="Proteomes" id="UP000469763">
    <property type="component" value="Unassembled WGS sequence"/>
</dbReference>
<feature type="transmembrane region" description="Helical" evidence="2">
    <location>
        <begin position="162"/>
        <end position="189"/>
    </location>
</feature>
<dbReference type="EMBL" id="WHZY01000004">
    <property type="protein sequence ID" value="NEG78021.1"/>
    <property type="molecule type" value="Genomic_DNA"/>
</dbReference>